<evidence type="ECO:0000256" key="1">
    <source>
        <dbReference type="SAM" id="Coils"/>
    </source>
</evidence>
<dbReference type="AlphaFoldDB" id="A0A9D2L8P4"/>
<keyword evidence="1" id="KW-0175">Coiled coil</keyword>
<reference evidence="2" key="2">
    <citation type="submission" date="2021-04" db="EMBL/GenBank/DDBJ databases">
        <authorList>
            <person name="Gilroy R."/>
        </authorList>
    </citation>
    <scope>NUCLEOTIDE SEQUENCE</scope>
    <source>
        <strain evidence="2">CHK188-4685</strain>
    </source>
</reference>
<sequence length="309" mass="35552">MPKNTLGEIKAVVSAYISMGGGKEYVESEFFEVTPRALLEYGKTNDHGKDWLKHNERFYRIRSLESKGWDAVINEYESIIDNSSKTILGANFYNKDTLKKLFIERLTPAYISKREGDFLKHTAANIDSRLNAIAIGTDKKTPAEEREKAFQKYIKSGTRFGKKKWDWMGVNSMVGDKVKELSEDENYTNTDALLRYENEKIEDYRQRVEQLDKPVKILNEAINELTGMIKESQEAIEELEKIQEDPKKFFTTGDLTNNVLTDVGKQYDTMEEAVNTQKPLKRDVQEEAKRVIVETNIIPDIDISDLLAL</sequence>
<proteinExistence type="predicted"/>
<name>A0A9D2L8P4_9FIRM</name>
<evidence type="ECO:0000313" key="2">
    <source>
        <dbReference type="EMBL" id="HJB08057.1"/>
    </source>
</evidence>
<protein>
    <submittedName>
        <fullName evidence="2">Uncharacterized protein</fullName>
    </submittedName>
</protein>
<evidence type="ECO:0000313" key="3">
    <source>
        <dbReference type="Proteomes" id="UP000886804"/>
    </source>
</evidence>
<dbReference type="Proteomes" id="UP000886804">
    <property type="component" value="Unassembled WGS sequence"/>
</dbReference>
<dbReference type="EMBL" id="DWYS01000114">
    <property type="protein sequence ID" value="HJB08057.1"/>
    <property type="molecule type" value="Genomic_DNA"/>
</dbReference>
<feature type="coiled-coil region" evidence="1">
    <location>
        <begin position="215"/>
        <end position="245"/>
    </location>
</feature>
<accession>A0A9D2L8P4</accession>
<gene>
    <name evidence="2" type="ORF">H9716_09400</name>
</gene>
<reference evidence="2" key="1">
    <citation type="journal article" date="2021" name="PeerJ">
        <title>Extensive microbial diversity within the chicken gut microbiome revealed by metagenomics and culture.</title>
        <authorList>
            <person name="Gilroy R."/>
            <person name="Ravi A."/>
            <person name="Getino M."/>
            <person name="Pursley I."/>
            <person name="Horton D.L."/>
            <person name="Alikhan N.F."/>
            <person name="Baker D."/>
            <person name="Gharbi K."/>
            <person name="Hall N."/>
            <person name="Watson M."/>
            <person name="Adriaenssens E.M."/>
            <person name="Foster-Nyarko E."/>
            <person name="Jarju S."/>
            <person name="Secka A."/>
            <person name="Antonio M."/>
            <person name="Oren A."/>
            <person name="Chaudhuri R.R."/>
            <person name="La Ragione R."/>
            <person name="Hildebrand F."/>
            <person name="Pallen M.J."/>
        </authorList>
    </citation>
    <scope>NUCLEOTIDE SEQUENCE</scope>
    <source>
        <strain evidence="2">CHK188-4685</strain>
    </source>
</reference>
<comment type="caution">
    <text evidence="2">The sequence shown here is derived from an EMBL/GenBank/DDBJ whole genome shotgun (WGS) entry which is preliminary data.</text>
</comment>
<organism evidence="2 3">
    <name type="scientific">Candidatus Enterocloster faecavium</name>
    <dbReference type="NCBI Taxonomy" id="2838560"/>
    <lineage>
        <taxon>Bacteria</taxon>
        <taxon>Bacillati</taxon>
        <taxon>Bacillota</taxon>
        <taxon>Clostridia</taxon>
        <taxon>Lachnospirales</taxon>
        <taxon>Lachnospiraceae</taxon>
        <taxon>Enterocloster</taxon>
    </lineage>
</organism>